<evidence type="ECO:0000256" key="5">
    <source>
        <dbReference type="ARBA" id="ARBA00022777"/>
    </source>
</evidence>
<keyword evidence="9" id="KW-1185">Reference proteome</keyword>
<feature type="domain" description="Histidine kinase" evidence="7">
    <location>
        <begin position="637"/>
        <end position="863"/>
    </location>
</feature>
<dbReference type="OrthoDB" id="9124519at2"/>
<name>A0A1G9UNU3_9FLAO</name>
<dbReference type="InterPro" id="IPR000014">
    <property type="entry name" value="PAS"/>
</dbReference>
<dbReference type="SUPFAM" id="SSF55785">
    <property type="entry name" value="PYP-like sensor domain (PAS domain)"/>
    <property type="match status" value="3"/>
</dbReference>
<dbReference type="Pfam" id="PF08447">
    <property type="entry name" value="PAS_3"/>
    <property type="match status" value="1"/>
</dbReference>
<evidence type="ECO:0000313" key="8">
    <source>
        <dbReference type="EMBL" id="SDM61599.1"/>
    </source>
</evidence>
<dbReference type="InterPro" id="IPR004358">
    <property type="entry name" value="Sig_transdc_His_kin-like_C"/>
</dbReference>
<keyword evidence="4" id="KW-0808">Transferase</keyword>
<dbReference type="InterPro" id="IPR005467">
    <property type="entry name" value="His_kinase_dom"/>
</dbReference>
<evidence type="ECO:0000256" key="3">
    <source>
        <dbReference type="ARBA" id="ARBA00022553"/>
    </source>
</evidence>
<keyword evidence="6" id="KW-0472">Membrane</keyword>
<evidence type="ECO:0000256" key="4">
    <source>
        <dbReference type="ARBA" id="ARBA00022679"/>
    </source>
</evidence>
<dbReference type="Pfam" id="PF13426">
    <property type="entry name" value="PAS_9"/>
    <property type="match status" value="2"/>
</dbReference>
<dbReference type="Proteomes" id="UP000199440">
    <property type="component" value="Unassembled WGS sequence"/>
</dbReference>
<keyword evidence="5" id="KW-0418">Kinase</keyword>
<proteinExistence type="predicted"/>
<dbReference type="AlphaFoldDB" id="A0A1G9UNU3"/>
<dbReference type="InterPro" id="IPR035965">
    <property type="entry name" value="PAS-like_dom_sf"/>
</dbReference>
<dbReference type="PROSITE" id="PS50109">
    <property type="entry name" value="HIS_KIN"/>
    <property type="match status" value="1"/>
</dbReference>
<gene>
    <name evidence="8" type="ORF">SAMN04488514_111109</name>
</gene>
<dbReference type="Gene3D" id="3.30.565.10">
    <property type="entry name" value="Histidine kinase-like ATPase, C-terminal domain"/>
    <property type="match status" value="1"/>
</dbReference>
<dbReference type="RefSeq" id="WP_089893062.1">
    <property type="nucleotide sequence ID" value="NZ_FNGV01000011.1"/>
</dbReference>
<dbReference type="SUPFAM" id="SSF55874">
    <property type="entry name" value="ATPase domain of HSP90 chaperone/DNA topoisomerase II/histidine kinase"/>
    <property type="match status" value="1"/>
</dbReference>
<dbReference type="InterPro" id="IPR013655">
    <property type="entry name" value="PAS_fold_3"/>
</dbReference>
<protein>
    <recommendedName>
        <fullName evidence="2">histidine kinase</fullName>
        <ecNumber evidence="2">2.7.13.3</ecNumber>
    </recommendedName>
</protein>
<dbReference type="InterPro" id="IPR036097">
    <property type="entry name" value="HisK_dim/P_sf"/>
</dbReference>
<evidence type="ECO:0000313" key="9">
    <source>
        <dbReference type="Proteomes" id="UP000199440"/>
    </source>
</evidence>
<dbReference type="PANTHER" id="PTHR43304">
    <property type="entry name" value="PHYTOCHROME-LIKE PROTEIN CPH1"/>
    <property type="match status" value="1"/>
</dbReference>
<dbReference type="InterPro" id="IPR003594">
    <property type="entry name" value="HATPase_dom"/>
</dbReference>
<evidence type="ECO:0000256" key="6">
    <source>
        <dbReference type="SAM" id="Phobius"/>
    </source>
</evidence>
<dbReference type="Pfam" id="PF00512">
    <property type="entry name" value="HisKA"/>
    <property type="match status" value="1"/>
</dbReference>
<dbReference type="EC" id="2.7.13.3" evidence="2"/>
<dbReference type="CDD" id="cd00130">
    <property type="entry name" value="PAS"/>
    <property type="match status" value="1"/>
</dbReference>
<dbReference type="Pfam" id="PF02518">
    <property type="entry name" value="HATPase_c"/>
    <property type="match status" value="1"/>
</dbReference>
<dbReference type="SMART" id="SM00388">
    <property type="entry name" value="HisKA"/>
    <property type="match status" value="1"/>
</dbReference>
<dbReference type="PANTHER" id="PTHR43304:SF1">
    <property type="entry name" value="PAC DOMAIN-CONTAINING PROTEIN"/>
    <property type="match status" value="1"/>
</dbReference>
<dbReference type="InterPro" id="IPR052162">
    <property type="entry name" value="Sensor_kinase/Photoreceptor"/>
</dbReference>
<dbReference type="GO" id="GO:0000155">
    <property type="term" value="F:phosphorelay sensor kinase activity"/>
    <property type="evidence" value="ECO:0007669"/>
    <property type="project" value="InterPro"/>
</dbReference>
<keyword evidence="6" id="KW-1133">Transmembrane helix</keyword>
<organism evidence="8 9">
    <name type="scientific">Kriegella aquimaris</name>
    <dbReference type="NCBI Taxonomy" id="192904"/>
    <lineage>
        <taxon>Bacteria</taxon>
        <taxon>Pseudomonadati</taxon>
        <taxon>Bacteroidota</taxon>
        <taxon>Flavobacteriia</taxon>
        <taxon>Flavobacteriales</taxon>
        <taxon>Flavobacteriaceae</taxon>
        <taxon>Kriegella</taxon>
    </lineage>
</organism>
<evidence type="ECO:0000256" key="1">
    <source>
        <dbReference type="ARBA" id="ARBA00000085"/>
    </source>
</evidence>
<dbReference type="Gene3D" id="1.10.287.130">
    <property type="match status" value="1"/>
</dbReference>
<dbReference type="InterPro" id="IPR036890">
    <property type="entry name" value="HATPase_C_sf"/>
</dbReference>
<dbReference type="InterPro" id="IPR003661">
    <property type="entry name" value="HisK_dim/P_dom"/>
</dbReference>
<dbReference type="PRINTS" id="PR00344">
    <property type="entry name" value="BCTRLSENSOR"/>
</dbReference>
<keyword evidence="6" id="KW-0812">Transmembrane</keyword>
<dbReference type="CDD" id="cd00082">
    <property type="entry name" value="HisKA"/>
    <property type="match status" value="1"/>
</dbReference>
<feature type="transmembrane region" description="Helical" evidence="6">
    <location>
        <begin position="184"/>
        <end position="204"/>
    </location>
</feature>
<accession>A0A1G9UNU3</accession>
<dbReference type="SMART" id="SM00387">
    <property type="entry name" value="HATPase_c"/>
    <property type="match status" value="1"/>
</dbReference>
<reference evidence="8 9" key="1">
    <citation type="submission" date="2016-10" db="EMBL/GenBank/DDBJ databases">
        <authorList>
            <person name="de Groot N.N."/>
        </authorList>
    </citation>
    <scope>NUCLEOTIDE SEQUENCE [LARGE SCALE GENOMIC DNA]</scope>
    <source>
        <strain evidence="8 9">DSM 19886</strain>
    </source>
</reference>
<dbReference type="Gene3D" id="3.30.450.20">
    <property type="entry name" value="PAS domain"/>
    <property type="match status" value="3"/>
</dbReference>
<comment type="catalytic activity">
    <reaction evidence="1">
        <text>ATP + protein L-histidine = ADP + protein N-phospho-L-histidine.</text>
        <dbReference type="EC" id="2.7.13.3"/>
    </reaction>
</comment>
<evidence type="ECO:0000259" key="7">
    <source>
        <dbReference type="PROSITE" id="PS50109"/>
    </source>
</evidence>
<dbReference type="SUPFAM" id="SSF47384">
    <property type="entry name" value="Homodimeric domain of signal transducing histidine kinase"/>
    <property type="match status" value="1"/>
</dbReference>
<evidence type="ECO:0000256" key="2">
    <source>
        <dbReference type="ARBA" id="ARBA00012438"/>
    </source>
</evidence>
<keyword evidence="3" id="KW-0597">Phosphoprotein</keyword>
<sequence length="863" mass="99474">MDFKRVTSSSKTYVILLIVAVAILLFTASITYKQIKRLQQSADGIALTLEIDNAIEKLFSLYARMESEKFRTVLLGEEISNSSWQDYKLAGTTAFNDLHALLENNKIQKERLDSIGQLQETFYGALNDIENNAPKKLSQEDIRKQLMSVSEILEKVRAIKDQMLLEEHRVMIQRKVDYASRRSLTPLTSLLMAFFALVVFGLSFSKIYANKRQLRASDAFLRNLLASTDNIVNYYEPVYDGSENIVDFRIVFANECNRDYLGLPPEEIMGDLVTKVFPHLSLNGEFEDLVRSFEDQTKVGFDRELSVNDNKLWFKSIVTPVSKGIMETARNVTIEKQAEEKLRSLNQELVNQNQILKDTESFLAGILRSTENVIMSFEPILDDSGFIVDFEFLFINEQIRDVLNKRPIDILGKRVSEVTPTVFSTGVFEKMVACYMEDKKMDYETSYIRNGEKMWFHGTAIKCDNSVTVTSRDITKEKKSKRKIQEVNERLRVQNSIFKDAESVASIGSYMWYLDDGSANISDNFYNILGCEPGSFEVTFDRYREFVHPDDLDIYDTLGRQTTKNGQSEVHDYRIVSKTGEVKHLHLEGRFIKRNGRPVSVGVVQDITNMVKADEDLRARNFELKRNNAELESFNRVASHDLQEPLRKIQLFLSRIDDEDRGRLREKSRNYLDKVNNAANRMQSLIRNLLTYSRIDVTHDDFEMVDLNLVIEKVEDDLAVTIKETKAKIIYEKLPTVRGVVFQMEQLFSNLISNALKYRDTKVDLKIVLNWEKVHREQIPQDFIKSNKHYHKITVLDNGIGFSSENSEKIFEVFQRLHQRTEYSGTGIGLAICKKIAENHHGFIYATGELGRGSAFIIYLPSY</sequence>
<feature type="transmembrane region" description="Helical" evidence="6">
    <location>
        <begin position="12"/>
        <end position="32"/>
    </location>
</feature>
<dbReference type="EMBL" id="FNGV01000011">
    <property type="protein sequence ID" value="SDM61599.1"/>
    <property type="molecule type" value="Genomic_DNA"/>
</dbReference>
<dbReference type="STRING" id="192904.SAMN04488514_111109"/>
<dbReference type="NCBIfam" id="TIGR00229">
    <property type="entry name" value="sensory_box"/>
    <property type="match status" value="1"/>
</dbReference>